<reference evidence="2" key="1">
    <citation type="submission" date="2021-02" db="EMBL/GenBank/DDBJ databases">
        <authorList>
            <person name="Nowell W R."/>
        </authorList>
    </citation>
    <scope>NUCLEOTIDE SEQUENCE</scope>
</reference>
<dbReference type="GO" id="GO:0003676">
    <property type="term" value="F:nucleic acid binding"/>
    <property type="evidence" value="ECO:0007669"/>
    <property type="project" value="InterPro"/>
</dbReference>
<organism evidence="2 3">
    <name type="scientific">Rotaria sordida</name>
    <dbReference type="NCBI Taxonomy" id="392033"/>
    <lineage>
        <taxon>Eukaryota</taxon>
        <taxon>Metazoa</taxon>
        <taxon>Spiralia</taxon>
        <taxon>Gnathifera</taxon>
        <taxon>Rotifera</taxon>
        <taxon>Eurotatoria</taxon>
        <taxon>Bdelloidea</taxon>
        <taxon>Philodinida</taxon>
        <taxon>Philodinidae</taxon>
        <taxon>Rotaria</taxon>
    </lineage>
</organism>
<evidence type="ECO:0000313" key="2">
    <source>
        <dbReference type="EMBL" id="CAF1388032.1"/>
    </source>
</evidence>
<comment type="caution">
    <text evidence="2">The sequence shown here is derived from an EMBL/GenBank/DDBJ whole genome shotgun (WGS) entry which is preliminary data.</text>
</comment>
<accession>A0A815K965</accession>
<evidence type="ECO:0000256" key="1">
    <source>
        <dbReference type="SAM" id="MobiDB-lite"/>
    </source>
</evidence>
<dbReference type="AlphaFoldDB" id="A0A815K965"/>
<protein>
    <submittedName>
        <fullName evidence="2">Uncharacterized protein</fullName>
    </submittedName>
</protein>
<dbReference type="Gene3D" id="3.30.420.10">
    <property type="entry name" value="Ribonuclease H-like superfamily/Ribonuclease H"/>
    <property type="match status" value="1"/>
</dbReference>
<dbReference type="OrthoDB" id="10043418at2759"/>
<evidence type="ECO:0000313" key="3">
    <source>
        <dbReference type="Proteomes" id="UP000663882"/>
    </source>
</evidence>
<dbReference type="PANTHER" id="PTHR46601">
    <property type="entry name" value="ULP_PROTEASE DOMAIN-CONTAINING PROTEIN"/>
    <property type="match status" value="1"/>
</dbReference>
<name>A0A815K965_9BILA</name>
<feature type="region of interest" description="Disordered" evidence="1">
    <location>
        <begin position="449"/>
        <end position="476"/>
    </location>
</feature>
<dbReference type="PANTHER" id="PTHR46601:SF2">
    <property type="entry name" value="UBIQUITIN-LIKE PROTEASE FAMILY PROFILE DOMAIN-CONTAINING PROTEIN"/>
    <property type="match status" value="1"/>
</dbReference>
<dbReference type="EMBL" id="CAJNOO010004629">
    <property type="protein sequence ID" value="CAF1388032.1"/>
    <property type="molecule type" value="Genomic_DNA"/>
</dbReference>
<proteinExistence type="predicted"/>
<sequence length="924" mass="108029">MTSFHLNYAQASREIICQASGQQRKSGPVVAKEIAEKQKEYATGRTINNYRHREGLKPFHVIPKPLKSETHISDRLWLCDWLKDWTVEDFLHLAPSDEFYIWTVRRPNYQNDRIWAKSIEDITEDERYREMVKNQSCVGVFIMFTCKRLLWIIKDKGESWTGQYFRDIVLIENVIPFLKNEENVIDPDEVIFVHDKAPCMRANKTQHLLQDNDVKFWGNDIWPGNSPDLNVAEHIGSVIKDEVEKKMSSESGHNRYLEETLKMHVANVLASMEEDTELFETLLCSYPSRFRAVKNANGRNNFSGGVFKCVRKISLYDERPFEHEFFLRIQKLFPFIEELSLHNMEPPENVNEPWSIIEYSHLTLLYFFQVHETYVKQFLNNTKTYKPLALSYLMALSGAERARRCREKKKAAGLHKLIKQQDCERKRLARSKMPPAKLKKLRLRQQTNLRKFRSKSKLNPTRPSPPESSFRTKQSKSKALNRILNALPANKDKQFELIKEIAANLNIVKLEKKFERNQQSLSTDVKQRVYDYYFRDDISYQAPGKRDSITIRENGEKKKLQKRYLLYSLNEVYQLFAEENPQAVISCSSFKNLRPCNVLYKSATPHNLCLCIYHENISLLLQAIDERIHGIKSIDLNSFIKLLVCDDSQELCMFSNCSQCSNNFKMKIQDQIIDLFVIIKWSLWSTSKEGRTVKIDYEGTVQNCINILQTKINPFLFHVFIKRQQSNFFEMLKKDVTDKKCLLQVDYAENYSIIEQNEIQSAHWSRKQLSIFTAHVWSQSKTYPLAIISDDSSHDKYTVAKCLEHLFNRLKVLLPSMEELIIFSDVDGIGGSVKRMVYQDVLVGKRCRNANDFLHLIEQKNTSFVIDELSPDEIEHGRDGLGLIFNQVKAVPNIQKVHSMTVIDIHKIECKIYSYSDKKTIVNF</sequence>
<dbReference type="Proteomes" id="UP000663882">
    <property type="component" value="Unassembled WGS sequence"/>
</dbReference>
<feature type="compositionally biased region" description="Polar residues" evidence="1">
    <location>
        <begin position="457"/>
        <end position="472"/>
    </location>
</feature>
<dbReference type="InterPro" id="IPR036397">
    <property type="entry name" value="RNaseH_sf"/>
</dbReference>
<gene>
    <name evidence="2" type="ORF">RFH988_LOCUS34201</name>
</gene>